<dbReference type="InterPro" id="IPR050708">
    <property type="entry name" value="T6SS_VgrG/RHS"/>
</dbReference>
<dbReference type="InterPro" id="IPR045351">
    <property type="entry name" value="DUF6531"/>
</dbReference>
<dbReference type="SUPFAM" id="SSF69304">
    <property type="entry name" value="Tricorn protease N-terminal domain"/>
    <property type="match status" value="1"/>
</dbReference>
<dbReference type="Pfam" id="PF05593">
    <property type="entry name" value="RHS_repeat"/>
    <property type="match status" value="7"/>
</dbReference>
<dbReference type="Pfam" id="PF20148">
    <property type="entry name" value="DUF6531"/>
    <property type="match status" value="1"/>
</dbReference>
<dbReference type="Proteomes" id="UP000319746">
    <property type="component" value="Unassembled WGS sequence"/>
</dbReference>
<dbReference type="Pfam" id="PF25023">
    <property type="entry name" value="TEN_YD-shell"/>
    <property type="match status" value="2"/>
</dbReference>
<evidence type="ECO:0000313" key="6">
    <source>
        <dbReference type="Proteomes" id="UP000319746"/>
    </source>
</evidence>
<gene>
    <name evidence="5" type="ORF">FB556_0763</name>
</gene>
<keyword evidence="1" id="KW-0677">Repeat</keyword>
<name>A0A543ANZ9_9MICC</name>
<accession>A0A543ANZ9</accession>
<dbReference type="RefSeq" id="WP_141864831.1">
    <property type="nucleotide sequence ID" value="NZ_BAABAN010000016.1"/>
</dbReference>
<dbReference type="PANTHER" id="PTHR32305">
    <property type="match status" value="1"/>
</dbReference>
<feature type="domain" description="Teneurin-like YD-shell" evidence="4">
    <location>
        <begin position="863"/>
        <end position="985"/>
    </location>
</feature>
<reference evidence="5 6" key="1">
    <citation type="submission" date="2019-06" db="EMBL/GenBank/DDBJ databases">
        <title>Sequencing the genomes of 1000 actinobacteria strains.</title>
        <authorList>
            <person name="Klenk H.-P."/>
        </authorList>
    </citation>
    <scope>NUCLEOTIDE SEQUENCE [LARGE SCALE GENOMIC DNA]</scope>
    <source>
        <strain evidence="5 6">DSM 24083</strain>
    </source>
</reference>
<evidence type="ECO:0000259" key="4">
    <source>
        <dbReference type="Pfam" id="PF25023"/>
    </source>
</evidence>
<dbReference type="NCBIfam" id="TIGR03696">
    <property type="entry name" value="Rhs_assc_core"/>
    <property type="match status" value="1"/>
</dbReference>
<evidence type="ECO:0000259" key="3">
    <source>
        <dbReference type="Pfam" id="PF20148"/>
    </source>
</evidence>
<dbReference type="OrthoDB" id="5150353at2"/>
<dbReference type="InterPro" id="IPR022385">
    <property type="entry name" value="Rhs_assc_core"/>
</dbReference>
<dbReference type="PANTHER" id="PTHR32305:SF15">
    <property type="entry name" value="PROTEIN RHSA-RELATED"/>
    <property type="match status" value="1"/>
</dbReference>
<feature type="region of interest" description="Disordered" evidence="2">
    <location>
        <begin position="124"/>
        <end position="143"/>
    </location>
</feature>
<feature type="domain" description="DUF6531" evidence="3">
    <location>
        <begin position="291"/>
        <end position="363"/>
    </location>
</feature>
<dbReference type="InterPro" id="IPR031325">
    <property type="entry name" value="RHS_repeat"/>
</dbReference>
<evidence type="ECO:0000256" key="2">
    <source>
        <dbReference type="SAM" id="MobiDB-lite"/>
    </source>
</evidence>
<dbReference type="SUPFAM" id="SSF63829">
    <property type="entry name" value="Calcium-dependent phosphotriesterase"/>
    <property type="match status" value="1"/>
</dbReference>
<proteinExistence type="predicted"/>
<evidence type="ECO:0000256" key="1">
    <source>
        <dbReference type="ARBA" id="ARBA00022737"/>
    </source>
</evidence>
<evidence type="ECO:0000313" key="5">
    <source>
        <dbReference type="EMBL" id="TQL74302.1"/>
    </source>
</evidence>
<comment type="caution">
    <text evidence="5">The sequence shown here is derived from an EMBL/GenBank/DDBJ whole genome shotgun (WGS) entry which is preliminary data.</text>
</comment>
<protein>
    <submittedName>
        <fullName evidence="5">RHS repeat-associated protein</fullName>
    </submittedName>
</protein>
<keyword evidence="6" id="KW-1185">Reference proteome</keyword>
<dbReference type="NCBIfam" id="TIGR01643">
    <property type="entry name" value="YD_repeat_2x"/>
    <property type="match status" value="15"/>
</dbReference>
<organism evidence="5 6">
    <name type="scientific">Enteractinococcus coprophilus</name>
    <dbReference type="NCBI Taxonomy" id="1027633"/>
    <lineage>
        <taxon>Bacteria</taxon>
        <taxon>Bacillati</taxon>
        <taxon>Actinomycetota</taxon>
        <taxon>Actinomycetes</taxon>
        <taxon>Micrococcales</taxon>
        <taxon>Micrococcaceae</taxon>
    </lineage>
</organism>
<feature type="domain" description="Teneurin-like YD-shell" evidence="4">
    <location>
        <begin position="514"/>
        <end position="671"/>
    </location>
</feature>
<dbReference type="EMBL" id="VFOU01000001">
    <property type="protein sequence ID" value="TQL74302.1"/>
    <property type="molecule type" value="Genomic_DNA"/>
</dbReference>
<dbReference type="InterPro" id="IPR056823">
    <property type="entry name" value="TEN-like_YD-shell"/>
</dbReference>
<sequence length="1836" mass="197362">MSGIGGNEPTGYNYAAADTLKAKASNLQGKLYGQQGSRSSAVWYAMREFRGYYSEVFDRNAEVASDGRREVANALGQLAGWVVELKEAAEAEDQRREEARAWAERQRQRENNLLVGAWHEVTTWFGGGDDPQPPPAEDPPNFQSDVVQVKGREIDPPAGSSSTSSAAPTDLRHFQTRTGELDDELATAVSQFQSALSDYEAGCNSAWGYLNGQPVLTAMNSWLEDNANDAQWAGLVAEAFEAAGGEGRITMADASIAATLANAGVDSHRDNLTIEPFSAVGSQPTTGFADDPVNTSTGNFLEPEHDLVFSDAAASLRFSRMYNSLDDRTGVFGFGWSSVLDTRLELDDEGARFIMEDGRQITFPRAGDGWDRGVGENYWLTDTLPQRLTSVVGLPDRVLTVTDNEGNWWAFTPTGIWVAAGTGPGTTVSVVRDDAGDITRLSHDRGRFIDVEYAADRVASVHASDGRRIEYLYDDQRRLTEVTSASGTRTYRWNDAGLIDQVVAADGVVEVVNTYDAKGRVTRQLTPYGRSVRFAYLRGRVTSVSTDDGGGANTWIADRKGRLVGIIDAEGNRQSMAYDPHGNIVSATERDGQVTVHAYDDRGRKTRTVTPEGADITYGYDEHDRVTTVVTATGGVVEYEYANAADRNPSIIIDPVGGRTQLNWSAGLLTQVIDPEGVQLTFSHNEHGEMTAVTNAAGDTVQLVRDHAGRVTQAITAGGAVTEYRYDDQGALASRQDPDGAIWRFEYGAGGKVTGLIDPLGGRTELAYGPSGDLAVITDQLGRTITKDFDEFGNLSTVTLPDDTQWTFTHDALSRLREVIDPAGGVWSREYDVNGQVTALIDPTGVRSGVSRSREDGIATVRNAFEQTTINHDEYGRPVQVKHHDGAVELISYDACGRPIELVAADGGLTKIERDLAGRIIAITTAADLTTRYEYDACGRPVTAIDPTGGRTSLTYNADSRVIKMTNPAGDVATTEYDAVGRVIRRVVPGSGVARYRYDKLGRLVGIQDHRYGQRSFQYDAAGQLTKITNGVGGITTYAYDARGRLTQVTDPTGGVTRYTYTELDQIASVTDPLGRTTTATYDPAGRQTSQTDPDGHITQWVHDAAGREIGMKIDDHWVAKLEPNEHARTVVFADYTGDAPTTHTLVMNLRGQCTRRTTTIGQAEYTTQWEYDVVGNRTAMIDNAGRRTQYHRDLLGRITRITHPDLPEIQLSYDAAGRVREAQTDGQLHTWEYANGFPVTHTRSDDSGVSRTQISRDDVGRITALDGPDGVTEFSYDDACQLIGATSLVGQQTWTYDLGGRLIRETSPSSQRDLTYDIAGQLQTIMDAEGTQTQYLYDGQGRRIQELTPETITDYVWDARGWLTSVTERGTDGEHETNLWVNALGELTQVDGNRLHWDLGTAVPQLMGVDDTAVLRGPAGFTGLGDQWQAAGWRTVRATDGAEPWQTLSAAESYTSGMSLSADGGIQIAGLEWLGARAYDPVARGFLSVDPLAPPPGAGWSANPYSYAGNDPLHALDPLGLSPVTDAELQEYADGLQGPLATGFNAAVDWTKDNWEYLAAGAAVAVGIGFMATGVGGPVGAAIISGAFMSGGLSIGTQKYQNGEVNWKQVGVDAAVGGAMGGLGAGAGNLTKSMLLKKSSTARNAVGNHADDAAVVKGSDSLWAKFNGNTKLDAASKVEAATNTNMAVDNFTRSLASDAVSNMTTANVGYFVDVATNPDKDLNMRDFVWANGQGLLNTTVSSTVKSGSLVFGMPTDVTAGAPLSDRASAFARDAVPSVSADALTTYADWQVQGASDEGLTPGQRTADIVNIGASTLGSGMNTSVPEMHLPRSQGE</sequence>
<dbReference type="Gene3D" id="2.180.10.10">
    <property type="entry name" value="RHS repeat-associated core"/>
    <property type="match status" value="5"/>
</dbReference>
<dbReference type="InterPro" id="IPR006530">
    <property type="entry name" value="YD"/>
</dbReference>